<keyword evidence="3" id="KW-1185">Reference proteome</keyword>
<keyword evidence="1" id="KW-1133">Transmembrane helix</keyword>
<proteinExistence type="predicted"/>
<feature type="transmembrane region" description="Helical" evidence="1">
    <location>
        <begin position="7"/>
        <end position="26"/>
    </location>
</feature>
<comment type="caution">
    <text evidence="2">The sequence shown here is derived from an EMBL/GenBank/DDBJ whole genome shotgun (WGS) entry which is preliminary data.</text>
</comment>
<sequence>MTRQRQAILGSAAIIFLVGGCGWHAATPPTLASRSRPVHWSPVIRQAMAWVGPRTHLSLLAPTTLPHAPHTSAYGFATNNSYSVSVVKTPGQSLPFNDPKLMSGKTGTVLVSFSAVKIASQGNSVPVYNLLASYNMLGPSGLPPLSGSPVSLAGTTAHWSLRRHLLSAKRNQWMYLVEDSSRQAALSTMRSLLAIRGLPQQPGLVVVSGTIAMADFEDRGMVMSVAGQQSTPTQVLAMTKSFKPVPRQGLDAAG</sequence>
<evidence type="ECO:0000256" key="1">
    <source>
        <dbReference type="SAM" id="Phobius"/>
    </source>
</evidence>
<accession>A0A7Y0L403</accession>
<name>A0A7Y0L403_9FIRM</name>
<keyword evidence="1" id="KW-0472">Membrane</keyword>
<dbReference type="RefSeq" id="WP_169099624.1">
    <property type="nucleotide sequence ID" value="NZ_JABBVZ010000033.1"/>
</dbReference>
<keyword evidence="1" id="KW-0812">Transmembrane</keyword>
<dbReference type="Proteomes" id="UP000533476">
    <property type="component" value="Unassembled WGS sequence"/>
</dbReference>
<evidence type="ECO:0008006" key="4">
    <source>
        <dbReference type="Google" id="ProtNLM"/>
    </source>
</evidence>
<dbReference type="AlphaFoldDB" id="A0A7Y0L403"/>
<dbReference type="EMBL" id="JABBVZ010000033">
    <property type="protein sequence ID" value="NMP22881.1"/>
    <property type="molecule type" value="Genomic_DNA"/>
</dbReference>
<reference evidence="2 3" key="1">
    <citation type="submission" date="2020-04" db="EMBL/GenBank/DDBJ databases">
        <authorList>
            <person name="Zhang R."/>
            <person name="Schippers A."/>
        </authorList>
    </citation>
    <scope>NUCLEOTIDE SEQUENCE [LARGE SCALE GENOMIC DNA]</scope>
    <source>
        <strain evidence="2 3">DSM 109850</strain>
    </source>
</reference>
<evidence type="ECO:0000313" key="3">
    <source>
        <dbReference type="Proteomes" id="UP000533476"/>
    </source>
</evidence>
<dbReference type="PROSITE" id="PS51257">
    <property type="entry name" value="PROKAR_LIPOPROTEIN"/>
    <property type="match status" value="1"/>
</dbReference>
<protein>
    <recommendedName>
        <fullName evidence="4">Lipoprotein</fullName>
    </recommendedName>
</protein>
<evidence type="ECO:0000313" key="2">
    <source>
        <dbReference type="EMBL" id="NMP22881.1"/>
    </source>
</evidence>
<gene>
    <name evidence="2" type="ORF">HIJ39_11025</name>
</gene>
<organism evidence="2 3">
    <name type="scientific">Sulfobacillus harzensis</name>
    <dbReference type="NCBI Taxonomy" id="2729629"/>
    <lineage>
        <taxon>Bacteria</taxon>
        <taxon>Bacillati</taxon>
        <taxon>Bacillota</taxon>
        <taxon>Clostridia</taxon>
        <taxon>Eubacteriales</taxon>
        <taxon>Clostridiales Family XVII. Incertae Sedis</taxon>
        <taxon>Sulfobacillus</taxon>
    </lineage>
</organism>